<name>W9QHX7_9ROSA</name>
<feature type="transmembrane region" description="Helical" evidence="1">
    <location>
        <begin position="59"/>
        <end position="78"/>
    </location>
</feature>
<protein>
    <submittedName>
        <fullName evidence="2">Uncharacterized protein</fullName>
    </submittedName>
</protein>
<evidence type="ECO:0000313" key="3">
    <source>
        <dbReference type="Proteomes" id="UP000030645"/>
    </source>
</evidence>
<keyword evidence="1" id="KW-0812">Transmembrane</keyword>
<dbReference type="PANTHER" id="PTHR37744">
    <property type="entry name" value="STAR LIPID TRANSFER-LIKE PROTEIN"/>
    <property type="match status" value="1"/>
</dbReference>
<keyword evidence="3" id="KW-1185">Reference proteome</keyword>
<sequence>MAEEDFRAEADAEIGNGNGTHTHSHWRWWAAASAAQLGWGVASFKKGYAGHSNLMPLKAFAVASLFVGAAASASLSALHASGIHKKHKDHKEPIVVNSDDSLFGNFDSSLVYANQLSAIDLVLINYLK</sequence>
<organism evidence="2 3">
    <name type="scientific">Morus notabilis</name>
    <dbReference type="NCBI Taxonomy" id="981085"/>
    <lineage>
        <taxon>Eukaryota</taxon>
        <taxon>Viridiplantae</taxon>
        <taxon>Streptophyta</taxon>
        <taxon>Embryophyta</taxon>
        <taxon>Tracheophyta</taxon>
        <taxon>Spermatophyta</taxon>
        <taxon>Magnoliopsida</taxon>
        <taxon>eudicotyledons</taxon>
        <taxon>Gunneridae</taxon>
        <taxon>Pentapetalae</taxon>
        <taxon>rosids</taxon>
        <taxon>fabids</taxon>
        <taxon>Rosales</taxon>
        <taxon>Moraceae</taxon>
        <taxon>Moreae</taxon>
        <taxon>Morus</taxon>
    </lineage>
</organism>
<dbReference type="Proteomes" id="UP000030645">
    <property type="component" value="Unassembled WGS sequence"/>
</dbReference>
<dbReference type="PANTHER" id="PTHR37744:SF1">
    <property type="entry name" value="STAR LIPID TRANSFER-LIKE PROTEIN"/>
    <property type="match status" value="1"/>
</dbReference>
<proteinExistence type="predicted"/>
<evidence type="ECO:0000313" key="2">
    <source>
        <dbReference type="EMBL" id="EXB37615.1"/>
    </source>
</evidence>
<dbReference type="AlphaFoldDB" id="W9QHX7"/>
<dbReference type="EMBL" id="KE343643">
    <property type="protein sequence ID" value="EXB37615.1"/>
    <property type="molecule type" value="Genomic_DNA"/>
</dbReference>
<gene>
    <name evidence="2" type="ORF">L484_021821</name>
</gene>
<evidence type="ECO:0000256" key="1">
    <source>
        <dbReference type="SAM" id="Phobius"/>
    </source>
</evidence>
<accession>W9QHX7</accession>
<keyword evidence="1" id="KW-1133">Transmembrane helix</keyword>
<keyword evidence="1" id="KW-0472">Membrane</keyword>
<reference evidence="3" key="1">
    <citation type="submission" date="2013-01" db="EMBL/GenBank/DDBJ databases">
        <title>Draft Genome Sequence of a Mulberry Tree, Morus notabilis C.K. Schneid.</title>
        <authorList>
            <person name="He N."/>
            <person name="Zhao S."/>
        </authorList>
    </citation>
    <scope>NUCLEOTIDE SEQUENCE</scope>
</reference>